<dbReference type="RefSeq" id="WP_173409038.1">
    <property type="nucleotide sequence ID" value="NZ_CP054160.3"/>
</dbReference>
<proteinExistence type="predicted"/>
<accession>A0AAE7EHJ4</accession>
<evidence type="ECO:0000313" key="1">
    <source>
        <dbReference type="EMBL" id="QKJ58578.1"/>
    </source>
</evidence>
<dbReference type="EMBL" id="CP054160">
    <property type="protein sequence ID" value="QKJ58578.1"/>
    <property type="molecule type" value="Genomic_DNA"/>
</dbReference>
<sequence length="129" mass="14980">MNEKLGIPLKVWNGIEFGSYIEIAQEVQPKSDGTKRWIALYALQKMTEEMKNSVHSYDFIKKSKDFMYCVVDFEIPIRIIEFNDGVDVGDAVNLKYFTANTEDELVSIFKKEGINPELFVPPWRCDYPT</sequence>
<evidence type="ECO:0000313" key="2">
    <source>
        <dbReference type="Proteomes" id="UP000503464"/>
    </source>
</evidence>
<protein>
    <submittedName>
        <fullName evidence="1">Uncharacterized protein</fullName>
    </submittedName>
</protein>
<name>A0AAE7EHJ4_SERFO</name>
<dbReference type="AlphaFoldDB" id="A0AAE7EHJ4"/>
<reference evidence="2" key="1">
    <citation type="submission" date="2020-03" db="EMBL/GenBank/DDBJ databases">
        <title>Genome sequences of seven Enterobacteriaceae strains isolated from Canadian wastewater treatment facilities.</title>
        <authorList>
            <person name="Huang H."/>
            <person name="Chmara J.T."/>
            <person name="Duceppe M.-O."/>
        </authorList>
    </citation>
    <scope>NUCLEOTIDE SEQUENCE [LARGE SCALE GENOMIC DNA]</scope>
    <source>
        <strain evidence="2">Biosolid 3</strain>
    </source>
</reference>
<gene>
    <name evidence="1" type="ORF">G9399_09610</name>
</gene>
<dbReference type="Proteomes" id="UP000503464">
    <property type="component" value="Chromosome"/>
</dbReference>
<organism evidence="1 2">
    <name type="scientific">Serratia fonticola</name>
    <dbReference type="NCBI Taxonomy" id="47917"/>
    <lineage>
        <taxon>Bacteria</taxon>
        <taxon>Pseudomonadati</taxon>
        <taxon>Pseudomonadota</taxon>
        <taxon>Gammaproteobacteria</taxon>
        <taxon>Enterobacterales</taxon>
        <taxon>Yersiniaceae</taxon>
        <taxon>Serratia</taxon>
    </lineage>
</organism>